<dbReference type="EMBL" id="JABFTP020000062">
    <property type="protein sequence ID" value="KAL3274446.1"/>
    <property type="molecule type" value="Genomic_DNA"/>
</dbReference>
<dbReference type="Proteomes" id="UP001516400">
    <property type="component" value="Unassembled WGS sequence"/>
</dbReference>
<reference evidence="1 2" key="1">
    <citation type="journal article" date="2021" name="BMC Biol.">
        <title>Horizontally acquired antibacterial genes associated with adaptive radiation of ladybird beetles.</title>
        <authorList>
            <person name="Li H.S."/>
            <person name="Tang X.F."/>
            <person name="Huang Y.H."/>
            <person name="Xu Z.Y."/>
            <person name="Chen M.L."/>
            <person name="Du X.Y."/>
            <person name="Qiu B.Y."/>
            <person name="Chen P.T."/>
            <person name="Zhang W."/>
            <person name="Slipinski A."/>
            <person name="Escalona H.E."/>
            <person name="Waterhouse R.M."/>
            <person name="Zwick A."/>
            <person name="Pang H."/>
        </authorList>
    </citation>
    <scope>NUCLEOTIDE SEQUENCE [LARGE SCALE GENOMIC DNA]</scope>
    <source>
        <strain evidence="1">SYSU2018</strain>
    </source>
</reference>
<protein>
    <submittedName>
        <fullName evidence="1">Uncharacterized protein</fullName>
    </submittedName>
</protein>
<evidence type="ECO:0000313" key="2">
    <source>
        <dbReference type="Proteomes" id="UP001516400"/>
    </source>
</evidence>
<proteinExistence type="predicted"/>
<comment type="caution">
    <text evidence="1">The sequence shown here is derived from an EMBL/GenBank/DDBJ whole genome shotgun (WGS) entry which is preliminary data.</text>
</comment>
<evidence type="ECO:0000313" key="1">
    <source>
        <dbReference type="EMBL" id="KAL3274446.1"/>
    </source>
</evidence>
<name>A0ABD2N6U7_9CUCU</name>
<keyword evidence="2" id="KW-1185">Reference proteome</keyword>
<accession>A0ABD2N6U7</accession>
<gene>
    <name evidence="1" type="ORF">HHI36_015834</name>
</gene>
<dbReference type="AlphaFoldDB" id="A0ABD2N6U7"/>
<sequence>MEASESECKKDNNPKKQWISDRIWKLIRERHMMKTVGLTEGDVRNRYNRLTKEINAATEENKTAYFDSICQEIEQHSFKRELRDLFKKVRSLTKATKPRILTIKAKNGEKLTSKSDVIEDRKLTVRN</sequence>
<organism evidence="1 2">
    <name type="scientific">Cryptolaemus montrouzieri</name>
    <dbReference type="NCBI Taxonomy" id="559131"/>
    <lineage>
        <taxon>Eukaryota</taxon>
        <taxon>Metazoa</taxon>
        <taxon>Ecdysozoa</taxon>
        <taxon>Arthropoda</taxon>
        <taxon>Hexapoda</taxon>
        <taxon>Insecta</taxon>
        <taxon>Pterygota</taxon>
        <taxon>Neoptera</taxon>
        <taxon>Endopterygota</taxon>
        <taxon>Coleoptera</taxon>
        <taxon>Polyphaga</taxon>
        <taxon>Cucujiformia</taxon>
        <taxon>Coccinelloidea</taxon>
        <taxon>Coccinellidae</taxon>
        <taxon>Scymninae</taxon>
        <taxon>Scymnini</taxon>
        <taxon>Cryptolaemus</taxon>
    </lineage>
</organism>